<proteinExistence type="predicted"/>
<dbReference type="PANTHER" id="PTHR30137:SF6">
    <property type="entry name" value="LUCIFERASE-LIKE MONOOXYGENASE"/>
    <property type="match status" value="1"/>
</dbReference>
<feature type="region of interest" description="Disordered" evidence="1">
    <location>
        <begin position="419"/>
        <end position="440"/>
    </location>
</feature>
<dbReference type="Gene3D" id="3.20.20.30">
    <property type="entry name" value="Luciferase-like domain"/>
    <property type="match status" value="1"/>
</dbReference>
<dbReference type="InterPro" id="IPR036661">
    <property type="entry name" value="Luciferase-like_sf"/>
</dbReference>
<dbReference type="InterPro" id="IPR011251">
    <property type="entry name" value="Luciferase-like_dom"/>
</dbReference>
<keyword evidence="3" id="KW-0560">Oxidoreductase</keyword>
<evidence type="ECO:0000313" key="3">
    <source>
        <dbReference type="EMBL" id="UGS37261.1"/>
    </source>
</evidence>
<dbReference type="InterPro" id="IPR050766">
    <property type="entry name" value="Bact_Lucif_Oxidored"/>
</dbReference>
<keyword evidence="4" id="KW-1185">Reference proteome</keyword>
<evidence type="ECO:0000256" key="1">
    <source>
        <dbReference type="SAM" id="MobiDB-lite"/>
    </source>
</evidence>
<dbReference type="GO" id="GO:0005829">
    <property type="term" value="C:cytosol"/>
    <property type="evidence" value="ECO:0007669"/>
    <property type="project" value="TreeGrafter"/>
</dbReference>
<reference evidence="3" key="1">
    <citation type="journal article" date="2022" name="Int. J. Syst. Evol. Microbiol.">
        <title>Pseudomonas aegrilactucae sp. nov. and Pseudomonas morbosilactucae sp. nov., pathogens causing bacterial rot of lettuce in Japan.</title>
        <authorList>
            <person name="Sawada H."/>
            <person name="Fujikawa T."/>
            <person name="Satou M."/>
        </authorList>
    </citation>
    <scope>NUCLEOTIDE SEQUENCE</scope>
    <source>
        <strain evidence="3">0166_1</strain>
    </source>
</reference>
<dbReference type="KEGG" id="sbae:DSM104329_03676"/>
<dbReference type="PANTHER" id="PTHR30137">
    <property type="entry name" value="LUCIFERASE-LIKE MONOOXYGENASE"/>
    <property type="match status" value="1"/>
</dbReference>
<gene>
    <name evidence="3" type="primary">fgd_6</name>
    <name evidence="3" type="ORF">DSM104329_03676</name>
</gene>
<dbReference type="SUPFAM" id="SSF51679">
    <property type="entry name" value="Bacterial luciferase-like"/>
    <property type="match status" value="1"/>
</dbReference>
<accession>A0A9E7C1C1</accession>
<evidence type="ECO:0000259" key="2">
    <source>
        <dbReference type="Pfam" id="PF00296"/>
    </source>
</evidence>
<dbReference type="AlphaFoldDB" id="A0A9E7C1C1"/>
<organism evidence="3 4">
    <name type="scientific">Capillimicrobium parvum</name>
    <dbReference type="NCBI Taxonomy" id="2884022"/>
    <lineage>
        <taxon>Bacteria</taxon>
        <taxon>Bacillati</taxon>
        <taxon>Actinomycetota</taxon>
        <taxon>Thermoleophilia</taxon>
        <taxon>Solirubrobacterales</taxon>
        <taxon>Capillimicrobiaceae</taxon>
        <taxon>Capillimicrobium</taxon>
    </lineage>
</organism>
<feature type="domain" description="Luciferase-like" evidence="2">
    <location>
        <begin position="39"/>
        <end position="340"/>
    </location>
</feature>
<dbReference type="GO" id="GO:0016705">
    <property type="term" value="F:oxidoreductase activity, acting on paired donors, with incorporation or reduction of molecular oxygen"/>
    <property type="evidence" value="ECO:0007669"/>
    <property type="project" value="InterPro"/>
</dbReference>
<dbReference type="EMBL" id="CP087164">
    <property type="protein sequence ID" value="UGS37261.1"/>
    <property type="molecule type" value="Genomic_DNA"/>
</dbReference>
<evidence type="ECO:0000313" key="4">
    <source>
        <dbReference type="Proteomes" id="UP001162834"/>
    </source>
</evidence>
<dbReference type="EC" id="1.1.98.2" evidence="3"/>
<dbReference type="RefSeq" id="WP_259311318.1">
    <property type="nucleotide sequence ID" value="NZ_CP087164.1"/>
</dbReference>
<protein>
    <submittedName>
        <fullName evidence="3">F420-dependent glucose-6-phosphate dehydrogenase</fullName>
        <ecNumber evidence="3">1.1.98.2</ecNumber>
    </submittedName>
</protein>
<dbReference type="Proteomes" id="UP001162834">
    <property type="component" value="Chromosome"/>
</dbReference>
<name>A0A9E7C1C1_9ACTN</name>
<sequence>MHELEFYSMVDATYLWFPPADDRESIGIDLSNSAYDPDLGQRVYDRVLASTRKAEELGFDGALIFEQHNHPLALFGNALTGAAWLAGETEGIRIAAVGPIANAYLSPVRLAEEIALVDMVSGGRLTVGLPVGIGVQYHAQGVTNPAHARSRYREAVALLHRIWTEDGPFAWEGDHFHIPYVNVWPKPRQQPHPPVFIPAAGSRESLELAAKYGFTYQAILVPRPVLLRNCETFRELCRQSGYEADPKQITAVLEVHVSESDREAQREIEHHELWGVQNVFRFPFHESFPPGHVSMASLRGMMAGGYRSSDPSKLTWKEMIDSGSVIAGSPETVRERLAEVTGEMGAGRVIVTEPWSAPTWLQHKSITLLAEEVMPHFRPKGDGRAVWQREPRAGYRTATEFVARAPRYAGMPVVNTPDGRRLELYGEDGLTTNPMEEAQP</sequence>
<dbReference type="Pfam" id="PF00296">
    <property type="entry name" value="Bac_luciferase"/>
    <property type="match status" value="1"/>
</dbReference>
<dbReference type="GO" id="GO:0052749">
    <property type="term" value="F:glucose-6-phosphate dehydrogenase (coenzyme F420) activity"/>
    <property type="evidence" value="ECO:0007669"/>
    <property type="project" value="UniProtKB-EC"/>
</dbReference>